<evidence type="ECO:0000313" key="2">
    <source>
        <dbReference type="Proteomes" id="UP000324351"/>
    </source>
</evidence>
<dbReference type="Pfam" id="PF13704">
    <property type="entry name" value="Glyco_tranf_2_4"/>
    <property type="match status" value="1"/>
</dbReference>
<sequence>MTEGSSREPDDRRICTVTTLWDSLANVRQFVARNLAAGADHMFIFLDAPAPEVRDYLEGLEEVTVVRTGKNYWHGRRPENLNTRQMANANAVSYLLSPFDSVRWLFHIDGDESLDIDRDGLLSSDAPAARLSVLESVSRAHWDGPVDRFKRTATPDELARLTRRGAIASPHLREYFHGHLRGKVGVRPTLDLRVGIHDAWTRAGERVEAERSPDWNVLHYDCWSSEEFLRKWASPMANRRAKLAGKRQQLQDAVNGVLETPSIDDEERDRRLMELYETHVADDVAALEEIGLLVTPRAEFHAYQPRGLGSDRDAVHRLLDRLVSADRGYFLSPRTNAHPRDLFEQLRRSSLDAELDARLAASLARPPATVTTTE</sequence>
<dbReference type="RefSeq" id="WP_149750452.1">
    <property type="nucleotide sequence ID" value="NZ_VUJW01000003.1"/>
</dbReference>
<comment type="caution">
    <text evidence="1">The sequence shown here is derived from an EMBL/GenBank/DDBJ whole genome shotgun (WGS) entry which is preliminary data.</text>
</comment>
<dbReference type="EMBL" id="VUJW01000003">
    <property type="protein sequence ID" value="KAA1427960.1"/>
    <property type="molecule type" value="Genomic_DNA"/>
</dbReference>
<reference evidence="1 2" key="2">
    <citation type="submission" date="2019-09" db="EMBL/GenBank/DDBJ databases">
        <authorList>
            <person name="Jin C."/>
        </authorList>
    </citation>
    <scope>NUCLEOTIDE SEQUENCE [LARGE SCALE GENOMIC DNA]</scope>
    <source>
        <strain evidence="1 2">BN140041</strain>
    </source>
</reference>
<evidence type="ECO:0008006" key="3">
    <source>
        <dbReference type="Google" id="ProtNLM"/>
    </source>
</evidence>
<protein>
    <recommendedName>
        <fullName evidence="3">Glycosyltransferase family 2 protein</fullName>
    </recommendedName>
</protein>
<evidence type="ECO:0000313" key="1">
    <source>
        <dbReference type="EMBL" id="KAA1427960.1"/>
    </source>
</evidence>
<keyword evidence="2" id="KW-1185">Reference proteome</keyword>
<accession>A0A5B1M8D2</accession>
<dbReference type="AlphaFoldDB" id="A0A5B1M8D2"/>
<dbReference type="Proteomes" id="UP000324351">
    <property type="component" value="Unassembled WGS sequence"/>
</dbReference>
<gene>
    <name evidence="1" type="ORF">F0U47_11185</name>
</gene>
<name>A0A5B1M8D2_9ACTN</name>
<organism evidence="1 2">
    <name type="scientific">Nocardioides antri</name>
    <dbReference type="NCBI Taxonomy" id="2607659"/>
    <lineage>
        <taxon>Bacteria</taxon>
        <taxon>Bacillati</taxon>
        <taxon>Actinomycetota</taxon>
        <taxon>Actinomycetes</taxon>
        <taxon>Propionibacteriales</taxon>
        <taxon>Nocardioidaceae</taxon>
        <taxon>Nocardioides</taxon>
    </lineage>
</organism>
<reference evidence="1 2" key="1">
    <citation type="submission" date="2019-09" db="EMBL/GenBank/DDBJ databases">
        <title>Nocardioides panacisoli sp. nov., isolated from the soil of a ginseng field.</title>
        <authorList>
            <person name="Cho C."/>
        </authorList>
    </citation>
    <scope>NUCLEOTIDE SEQUENCE [LARGE SCALE GENOMIC DNA]</scope>
    <source>
        <strain evidence="1 2">BN140041</strain>
    </source>
</reference>
<proteinExistence type="predicted"/>